<evidence type="ECO:0000256" key="6">
    <source>
        <dbReference type="ARBA" id="ARBA00022698"/>
    </source>
</evidence>
<comment type="subcellular location">
    <subcellularLocation>
        <location evidence="2">Nucleus</location>
    </subcellularLocation>
</comment>
<accession>A0A9P0AFF2</accession>
<dbReference type="GO" id="GO:0019774">
    <property type="term" value="C:proteasome core complex, beta-subunit complex"/>
    <property type="evidence" value="ECO:0007669"/>
    <property type="project" value="UniProtKB-ARBA"/>
</dbReference>
<evidence type="ECO:0000256" key="4">
    <source>
        <dbReference type="ARBA" id="ARBA00022490"/>
    </source>
</evidence>
<dbReference type="SUPFAM" id="SSF56235">
    <property type="entry name" value="N-terminal nucleophile aminohydrolases (Ntn hydrolases)"/>
    <property type="match status" value="1"/>
</dbReference>
<evidence type="ECO:0000256" key="5">
    <source>
        <dbReference type="ARBA" id="ARBA00022670"/>
    </source>
</evidence>
<evidence type="ECO:0000256" key="3">
    <source>
        <dbReference type="ARBA" id="ARBA00012039"/>
    </source>
</evidence>
<organism evidence="13 14">
    <name type="scientific">Bemisia tabaci</name>
    <name type="common">Sweetpotato whitefly</name>
    <name type="synonym">Aleurodes tabaci</name>
    <dbReference type="NCBI Taxonomy" id="7038"/>
    <lineage>
        <taxon>Eukaryota</taxon>
        <taxon>Metazoa</taxon>
        <taxon>Ecdysozoa</taxon>
        <taxon>Arthropoda</taxon>
        <taxon>Hexapoda</taxon>
        <taxon>Insecta</taxon>
        <taxon>Pterygota</taxon>
        <taxon>Neoptera</taxon>
        <taxon>Paraneoptera</taxon>
        <taxon>Hemiptera</taxon>
        <taxon>Sternorrhyncha</taxon>
        <taxon>Aleyrodoidea</taxon>
        <taxon>Aleyrodidae</taxon>
        <taxon>Aleyrodinae</taxon>
        <taxon>Bemisia</taxon>
    </lineage>
</organism>
<feature type="active site" description="Nucleophile" evidence="12">
    <location>
        <position position="32"/>
    </location>
</feature>
<dbReference type="InterPro" id="IPR029055">
    <property type="entry name" value="Ntn_hydrolases_N"/>
</dbReference>
<comment type="subunit">
    <text evidence="11">The 26S proteasome consists of a 20S proteasome core and two 19S regulatory subunits. The 20S proteasome core is composed of 28 subunits that are arranged in four stacked rings, resulting in a barrel-shaped structure. The two end rings are each formed by seven alpha subunits, and the two central rings are each formed by seven beta subunits. The catalytic chamber with the active sites is on the inside of the barrel.</text>
</comment>
<evidence type="ECO:0000256" key="1">
    <source>
        <dbReference type="ARBA" id="ARBA00001198"/>
    </source>
</evidence>
<evidence type="ECO:0000256" key="9">
    <source>
        <dbReference type="ARBA" id="ARBA00023145"/>
    </source>
</evidence>
<sequence>MAMMDVQSGDSFESFTGLDANDWLNASVRTGTTLMAAEYDGGVVIAADSRTTMGSYVANRVTNKLYKITNNIYSCRSGSAADTQAISDIVSYHLGFHSIEMGEMPLVETAANIFREIIYNYRESLMAGIIVAGWDNRKGGQVYMVPLGGMIMRQKVAIGGSGSTYIYGYIDQEYKEGMTKEECINFCKRGIELAITRDGSSGGVARIGIINKDSLNEKMERRTFTGDLHPRFYEG</sequence>
<dbReference type="InterPro" id="IPR001353">
    <property type="entry name" value="Proteasome_sua/b"/>
</dbReference>
<evidence type="ECO:0000256" key="7">
    <source>
        <dbReference type="ARBA" id="ARBA00022801"/>
    </source>
</evidence>
<dbReference type="Gene3D" id="3.60.20.10">
    <property type="entry name" value="Glutamine Phosphoribosylpyrophosphate, subunit 1, domain 1"/>
    <property type="match status" value="1"/>
</dbReference>
<evidence type="ECO:0000256" key="12">
    <source>
        <dbReference type="PIRSR" id="PIRSR600243-1"/>
    </source>
</evidence>
<reference evidence="13" key="1">
    <citation type="submission" date="2021-12" db="EMBL/GenBank/DDBJ databases">
        <authorList>
            <person name="King R."/>
        </authorList>
    </citation>
    <scope>NUCLEOTIDE SEQUENCE</scope>
</reference>
<evidence type="ECO:0000256" key="8">
    <source>
        <dbReference type="ARBA" id="ARBA00022942"/>
    </source>
</evidence>
<dbReference type="Pfam" id="PF00227">
    <property type="entry name" value="Proteasome"/>
    <property type="match status" value="1"/>
</dbReference>
<dbReference type="PANTHER" id="PTHR32194">
    <property type="entry name" value="METALLOPROTEASE TLDD"/>
    <property type="match status" value="1"/>
</dbReference>
<dbReference type="OrthoDB" id="7854943at2759"/>
<dbReference type="AlphaFoldDB" id="A0A9P0AFF2"/>
<dbReference type="EC" id="3.4.25.1" evidence="3"/>
<dbReference type="GO" id="GO:0005634">
    <property type="term" value="C:nucleus"/>
    <property type="evidence" value="ECO:0007669"/>
    <property type="project" value="UniProtKB-SubCell"/>
</dbReference>
<comment type="catalytic activity">
    <reaction evidence="1">
        <text>Cleavage of peptide bonds with very broad specificity.</text>
        <dbReference type="EC" id="3.4.25.1"/>
    </reaction>
</comment>
<keyword evidence="14" id="KW-1185">Reference proteome</keyword>
<evidence type="ECO:0000313" key="14">
    <source>
        <dbReference type="Proteomes" id="UP001152759"/>
    </source>
</evidence>
<keyword evidence="5" id="KW-0645">Protease</keyword>
<keyword evidence="6" id="KW-0888">Threonine protease</keyword>
<evidence type="ECO:0000313" key="13">
    <source>
        <dbReference type="EMBL" id="CAH0390654.1"/>
    </source>
</evidence>
<keyword evidence="8" id="KW-0647">Proteasome</keyword>
<dbReference type="GO" id="GO:0051603">
    <property type="term" value="P:proteolysis involved in protein catabolic process"/>
    <property type="evidence" value="ECO:0007669"/>
    <property type="project" value="InterPro"/>
</dbReference>
<dbReference type="KEGG" id="btab:109040822"/>
<evidence type="ECO:0000256" key="10">
    <source>
        <dbReference type="ARBA" id="ARBA00023242"/>
    </source>
</evidence>
<dbReference type="PANTHER" id="PTHR32194:SF0">
    <property type="entry name" value="ATP-DEPENDENT PROTEASE SUBUNIT HSLV"/>
    <property type="match status" value="1"/>
</dbReference>
<dbReference type="Proteomes" id="UP001152759">
    <property type="component" value="Chromosome 5"/>
</dbReference>
<dbReference type="PROSITE" id="PS51476">
    <property type="entry name" value="PROTEASOME_BETA_2"/>
    <property type="match status" value="1"/>
</dbReference>
<evidence type="ECO:0000256" key="11">
    <source>
        <dbReference type="ARBA" id="ARBA00026071"/>
    </source>
</evidence>
<dbReference type="GO" id="GO:0004298">
    <property type="term" value="F:threonine-type endopeptidase activity"/>
    <property type="evidence" value="ECO:0007669"/>
    <property type="project" value="UniProtKB-KW"/>
</dbReference>
<dbReference type="GO" id="GO:0005737">
    <property type="term" value="C:cytoplasm"/>
    <property type="evidence" value="ECO:0007669"/>
    <property type="project" value="TreeGrafter"/>
</dbReference>
<dbReference type="InterPro" id="IPR023333">
    <property type="entry name" value="Proteasome_suB-type"/>
</dbReference>
<dbReference type="InterPro" id="IPR000243">
    <property type="entry name" value="Pept_T1A_subB"/>
</dbReference>
<dbReference type="CDD" id="cd03762">
    <property type="entry name" value="proteasome_beta_type_6"/>
    <property type="match status" value="1"/>
</dbReference>
<dbReference type="PRINTS" id="PR00141">
    <property type="entry name" value="PROTEASOME"/>
</dbReference>
<evidence type="ECO:0000256" key="2">
    <source>
        <dbReference type="ARBA" id="ARBA00004123"/>
    </source>
</evidence>
<gene>
    <name evidence="13" type="ORF">BEMITA_LOCUS9357</name>
</gene>
<keyword evidence="7" id="KW-0378">Hydrolase</keyword>
<dbReference type="EMBL" id="OU963866">
    <property type="protein sequence ID" value="CAH0390654.1"/>
    <property type="molecule type" value="Genomic_DNA"/>
</dbReference>
<name>A0A9P0AFF2_BEMTA</name>
<dbReference type="FunFam" id="3.60.20.10:FF:000010">
    <property type="entry name" value="Proteasome subunit beta type-1"/>
    <property type="match status" value="1"/>
</dbReference>
<keyword evidence="10" id="KW-0539">Nucleus</keyword>
<proteinExistence type="predicted"/>
<keyword evidence="4" id="KW-0963">Cytoplasm</keyword>
<protein>
    <recommendedName>
        <fullName evidence="3">proteasome endopeptidase complex</fullName>
        <ecNumber evidence="3">3.4.25.1</ecNumber>
    </recommendedName>
</protein>
<keyword evidence="9" id="KW-0865">Zymogen</keyword>